<keyword evidence="4 6" id="KW-0697">Rotamase</keyword>
<dbReference type="EC" id="5.2.1.8" evidence="7"/>
<comment type="catalytic activity">
    <reaction evidence="1 6 7">
        <text>[protein]-peptidylproline (omega=180) = [protein]-peptidylproline (omega=0)</text>
        <dbReference type="Rhea" id="RHEA:16237"/>
        <dbReference type="Rhea" id="RHEA-COMP:10747"/>
        <dbReference type="Rhea" id="RHEA-COMP:10748"/>
        <dbReference type="ChEBI" id="CHEBI:83833"/>
        <dbReference type="ChEBI" id="CHEBI:83834"/>
        <dbReference type="EC" id="5.2.1.8"/>
    </reaction>
</comment>
<organism evidence="11 12">
    <name type="scientific">Campylobacter rectus</name>
    <name type="common">Wolinella recta</name>
    <dbReference type="NCBI Taxonomy" id="203"/>
    <lineage>
        <taxon>Bacteria</taxon>
        <taxon>Pseudomonadati</taxon>
        <taxon>Campylobacterota</taxon>
        <taxon>Epsilonproteobacteria</taxon>
        <taxon>Campylobacterales</taxon>
        <taxon>Campylobacteraceae</taxon>
        <taxon>Campylobacter</taxon>
    </lineage>
</organism>
<dbReference type="Pfam" id="PF01346">
    <property type="entry name" value="FKBP_N"/>
    <property type="match status" value="1"/>
</dbReference>
<evidence type="ECO:0000256" key="6">
    <source>
        <dbReference type="PROSITE-ProRule" id="PRU00277"/>
    </source>
</evidence>
<dbReference type="InterPro" id="IPR036944">
    <property type="entry name" value="PPIase_FKBP_N_sf"/>
</dbReference>
<dbReference type="InterPro" id="IPR001179">
    <property type="entry name" value="PPIase_FKBP_dom"/>
</dbReference>
<dbReference type="PANTHER" id="PTHR43811">
    <property type="entry name" value="FKBP-TYPE PEPTIDYL-PROLYL CIS-TRANS ISOMERASE FKPA"/>
    <property type="match status" value="1"/>
</dbReference>
<dbReference type="RefSeq" id="WP_002943470.1">
    <property type="nucleotide sequence ID" value="NZ_CP012543.1"/>
</dbReference>
<dbReference type="AlphaFoldDB" id="A0A6G5QJ88"/>
<evidence type="ECO:0000256" key="4">
    <source>
        <dbReference type="ARBA" id="ARBA00023110"/>
    </source>
</evidence>
<feature type="domain" description="PPIase FKBP-type" evidence="10">
    <location>
        <begin position="153"/>
        <end position="238"/>
    </location>
</feature>
<keyword evidence="5 6" id="KW-0413">Isomerase</keyword>
<dbReference type="Proteomes" id="UP000502377">
    <property type="component" value="Chromosome"/>
</dbReference>
<evidence type="ECO:0000256" key="2">
    <source>
        <dbReference type="ARBA" id="ARBA00006577"/>
    </source>
</evidence>
<dbReference type="PANTHER" id="PTHR43811:SF19">
    <property type="entry name" value="39 KDA FK506-BINDING NUCLEAR PROTEIN"/>
    <property type="match status" value="1"/>
</dbReference>
<dbReference type="EMBL" id="CP012543">
    <property type="protein sequence ID" value="QCD45758.1"/>
    <property type="molecule type" value="Genomic_DNA"/>
</dbReference>
<reference evidence="11 12" key="1">
    <citation type="submission" date="2016-07" db="EMBL/GenBank/DDBJ databases">
        <title>Comparative genomics of the Campylobacter concisus group.</title>
        <authorList>
            <person name="Miller W.G."/>
            <person name="Yee E."/>
            <person name="Chapman M.H."/>
            <person name="Huynh S."/>
            <person name="Bono J.L."/>
            <person name="On S.L.W."/>
            <person name="StLeger J."/>
            <person name="Foster G."/>
            <person name="Parker C.T."/>
        </authorList>
    </citation>
    <scope>NUCLEOTIDE SEQUENCE [LARGE SCALE GENOMIC DNA]</scope>
    <source>
        <strain evidence="11 12">ATCC 33238</strain>
    </source>
</reference>
<evidence type="ECO:0000256" key="3">
    <source>
        <dbReference type="ARBA" id="ARBA00022490"/>
    </source>
</evidence>
<dbReference type="PROSITE" id="PS50059">
    <property type="entry name" value="FKBP_PPIASE"/>
    <property type="match status" value="1"/>
</dbReference>
<evidence type="ECO:0000256" key="5">
    <source>
        <dbReference type="ARBA" id="ARBA00023235"/>
    </source>
</evidence>
<feature type="region of interest" description="Disordered" evidence="8">
    <location>
        <begin position="246"/>
        <end position="270"/>
    </location>
</feature>
<sequence>MQFKFYKRLFPAICIAASCALCVSAAEKEAMTQTQKESYGIGFSTGTYIANQLVKQEKLGVKFDANSLIEGFMDAFRKEQKLKDEDIISLLNERDERLDKLTQIAQKQALETNLKNGKEFMAKNAKNKKVKTTKSGLQYEVLALGDGDKPKRESIIVANYKAYLIDGTVFEDTGDNKTPAHLSMINLIDGLQEGLLMMNGNSKYKFVIPPELGYGDEDIESVPPGSTLVFEIELIKALKPGELAGEAKKLSETQPRNFHGAHSHGNSVSR</sequence>
<comment type="similarity">
    <text evidence="2 7">Belongs to the FKBP-type PPIase family.</text>
</comment>
<feature type="chain" id="PRO_5026262667" description="Peptidyl-prolyl cis-trans isomerase" evidence="9">
    <location>
        <begin position="26"/>
        <end position="270"/>
    </location>
</feature>
<dbReference type="GO" id="GO:0006457">
    <property type="term" value="P:protein folding"/>
    <property type="evidence" value="ECO:0007669"/>
    <property type="project" value="InterPro"/>
</dbReference>
<evidence type="ECO:0000313" key="11">
    <source>
        <dbReference type="EMBL" id="QCD45758.1"/>
    </source>
</evidence>
<dbReference type="Gene3D" id="1.10.287.460">
    <property type="entry name" value="Peptidyl-prolyl cis-trans isomerase, FKBP-type, N-terminal domain"/>
    <property type="match status" value="1"/>
</dbReference>
<dbReference type="InterPro" id="IPR046357">
    <property type="entry name" value="PPIase_dom_sf"/>
</dbReference>
<evidence type="ECO:0000313" key="12">
    <source>
        <dbReference type="Proteomes" id="UP000502377"/>
    </source>
</evidence>
<name>A0A6G5QJ88_CAMRE</name>
<proteinExistence type="inferred from homology"/>
<keyword evidence="3" id="KW-0963">Cytoplasm</keyword>
<evidence type="ECO:0000256" key="1">
    <source>
        <dbReference type="ARBA" id="ARBA00000971"/>
    </source>
</evidence>
<dbReference type="GO" id="GO:0003755">
    <property type="term" value="F:peptidyl-prolyl cis-trans isomerase activity"/>
    <property type="evidence" value="ECO:0007669"/>
    <property type="project" value="UniProtKB-UniRule"/>
</dbReference>
<dbReference type="InterPro" id="IPR000774">
    <property type="entry name" value="PPIase_FKBP_N"/>
</dbReference>
<dbReference type="PROSITE" id="PS51257">
    <property type="entry name" value="PROKAR_LIPOPROTEIN"/>
    <property type="match status" value="1"/>
</dbReference>
<accession>A0A6G5QJ88</accession>
<evidence type="ECO:0000256" key="8">
    <source>
        <dbReference type="SAM" id="MobiDB-lite"/>
    </source>
</evidence>
<dbReference type="KEGG" id="crx:CRECT_0040"/>
<protein>
    <recommendedName>
        <fullName evidence="7">Peptidyl-prolyl cis-trans isomerase</fullName>
        <ecNumber evidence="7">5.2.1.8</ecNumber>
    </recommendedName>
</protein>
<dbReference type="SUPFAM" id="SSF54534">
    <property type="entry name" value="FKBP-like"/>
    <property type="match status" value="1"/>
</dbReference>
<evidence type="ECO:0000256" key="7">
    <source>
        <dbReference type="RuleBase" id="RU003915"/>
    </source>
</evidence>
<evidence type="ECO:0000259" key="10">
    <source>
        <dbReference type="PROSITE" id="PS50059"/>
    </source>
</evidence>
<feature type="signal peptide" evidence="9">
    <location>
        <begin position="1"/>
        <end position="25"/>
    </location>
</feature>
<keyword evidence="9" id="KW-0732">Signal</keyword>
<gene>
    <name evidence="11" type="ORF">CRECT_0040</name>
</gene>
<dbReference type="Pfam" id="PF00254">
    <property type="entry name" value="FKBP_C"/>
    <property type="match status" value="1"/>
</dbReference>
<evidence type="ECO:0000256" key="9">
    <source>
        <dbReference type="SAM" id="SignalP"/>
    </source>
</evidence>
<dbReference type="Gene3D" id="3.10.50.40">
    <property type="match status" value="1"/>
</dbReference>